<dbReference type="PANTHER" id="PTHR10891">
    <property type="entry name" value="EF-HAND CALCIUM-BINDING DOMAIN CONTAINING PROTEIN"/>
    <property type="match status" value="1"/>
</dbReference>
<evidence type="ECO:0000256" key="4">
    <source>
        <dbReference type="ARBA" id="ARBA00022837"/>
    </source>
</evidence>
<dbReference type="FunFam" id="1.10.238.10:FF:000089">
    <property type="entry name" value="calmodulin-like protein 3"/>
    <property type="match status" value="1"/>
</dbReference>
<evidence type="ECO:0000259" key="6">
    <source>
        <dbReference type="PROSITE" id="PS50222"/>
    </source>
</evidence>
<evidence type="ECO:0000256" key="5">
    <source>
        <dbReference type="SAM" id="MobiDB-lite"/>
    </source>
</evidence>
<dbReference type="EMBL" id="JBFOLK010000001">
    <property type="protein sequence ID" value="KAL2539416.1"/>
    <property type="molecule type" value="Genomic_DNA"/>
</dbReference>
<sequence length="172" mass="19122">MEKSQTMEAAIPPPNSKPSMYLEDMEEVEKTFNRFDANGDGKISTEELSGVMKAVTSSTTSEEVGHMMQEMDTDKDGFVNLHEFASFCKGETDPFAATSEGGEKELKEAFELYDQNHNGLISASELHVMLTRLGERCSVKDCARMIKSVDSDGDGYVNFAEFKKMMTNNSKN</sequence>
<gene>
    <name evidence="7" type="ORF">Adt_00394</name>
</gene>
<feature type="domain" description="EF-hand" evidence="6">
    <location>
        <begin position="101"/>
        <end position="136"/>
    </location>
</feature>
<dbReference type="InterPro" id="IPR011992">
    <property type="entry name" value="EF-hand-dom_pair"/>
</dbReference>
<dbReference type="InterPro" id="IPR039647">
    <property type="entry name" value="EF_hand_pair_protein_CML-like"/>
</dbReference>
<keyword evidence="3" id="KW-0677">Repeat</keyword>
<dbReference type="SMART" id="SM00054">
    <property type="entry name" value="EFh"/>
    <property type="match status" value="4"/>
</dbReference>
<feature type="domain" description="EF-hand" evidence="6">
    <location>
        <begin position="23"/>
        <end position="58"/>
    </location>
</feature>
<accession>A0ABD1VPX4</accession>
<dbReference type="Proteomes" id="UP001604336">
    <property type="component" value="Unassembled WGS sequence"/>
</dbReference>
<evidence type="ECO:0000256" key="2">
    <source>
        <dbReference type="ARBA" id="ARBA00022723"/>
    </source>
</evidence>
<dbReference type="AlphaFoldDB" id="A0ABD1VPX4"/>
<protein>
    <submittedName>
        <fullName evidence="7">Calcium-binding protein CML27</fullName>
    </submittedName>
</protein>
<evidence type="ECO:0000256" key="1">
    <source>
        <dbReference type="ARBA" id="ARBA00003291"/>
    </source>
</evidence>
<feature type="domain" description="EF-hand" evidence="6">
    <location>
        <begin position="59"/>
        <end position="94"/>
    </location>
</feature>
<feature type="domain" description="EF-hand" evidence="6">
    <location>
        <begin position="137"/>
        <end position="172"/>
    </location>
</feature>
<comment type="caution">
    <text evidence="7">The sequence shown here is derived from an EMBL/GenBank/DDBJ whole genome shotgun (WGS) entry which is preliminary data.</text>
</comment>
<dbReference type="GO" id="GO:0005737">
    <property type="term" value="C:cytoplasm"/>
    <property type="evidence" value="ECO:0007669"/>
    <property type="project" value="UniProtKB-ARBA"/>
</dbReference>
<dbReference type="InterPro" id="IPR018247">
    <property type="entry name" value="EF_Hand_1_Ca_BS"/>
</dbReference>
<evidence type="ECO:0000313" key="7">
    <source>
        <dbReference type="EMBL" id="KAL2539416.1"/>
    </source>
</evidence>
<dbReference type="Gene3D" id="1.10.238.10">
    <property type="entry name" value="EF-hand"/>
    <property type="match status" value="2"/>
</dbReference>
<dbReference type="SUPFAM" id="SSF47473">
    <property type="entry name" value="EF-hand"/>
    <property type="match status" value="1"/>
</dbReference>
<dbReference type="FunFam" id="1.10.238.10:FF:000003">
    <property type="entry name" value="Calmodulin A"/>
    <property type="match status" value="1"/>
</dbReference>
<keyword evidence="8" id="KW-1185">Reference proteome</keyword>
<evidence type="ECO:0000313" key="8">
    <source>
        <dbReference type="Proteomes" id="UP001604336"/>
    </source>
</evidence>
<reference evidence="8" key="1">
    <citation type="submission" date="2024-07" db="EMBL/GenBank/DDBJ databases">
        <title>Two chromosome-level genome assemblies of Korean endemic species Abeliophyllum distichum and Forsythia ovata (Oleaceae).</title>
        <authorList>
            <person name="Jang H."/>
        </authorList>
    </citation>
    <scope>NUCLEOTIDE SEQUENCE [LARGE SCALE GENOMIC DNA]</scope>
</reference>
<evidence type="ECO:0000256" key="3">
    <source>
        <dbReference type="ARBA" id="ARBA00022737"/>
    </source>
</evidence>
<dbReference type="GO" id="GO:0046872">
    <property type="term" value="F:metal ion binding"/>
    <property type="evidence" value="ECO:0007669"/>
    <property type="project" value="UniProtKB-KW"/>
</dbReference>
<comment type="function">
    <text evidence="1">Potential calcium sensor.</text>
</comment>
<keyword evidence="2" id="KW-0479">Metal-binding</keyword>
<dbReference type="CDD" id="cd00051">
    <property type="entry name" value="EFh"/>
    <property type="match status" value="2"/>
</dbReference>
<dbReference type="PROSITE" id="PS50222">
    <property type="entry name" value="EF_HAND_2"/>
    <property type="match status" value="4"/>
</dbReference>
<dbReference type="InterPro" id="IPR002048">
    <property type="entry name" value="EF_hand_dom"/>
</dbReference>
<proteinExistence type="predicted"/>
<feature type="region of interest" description="Disordered" evidence="5">
    <location>
        <begin position="1"/>
        <end position="21"/>
    </location>
</feature>
<dbReference type="Pfam" id="PF13499">
    <property type="entry name" value="EF-hand_7"/>
    <property type="match status" value="2"/>
</dbReference>
<dbReference type="PROSITE" id="PS00018">
    <property type="entry name" value="EF_HAND_1"/>
    <property type="match status" value="4"/>
</dbReference>
<keyword evidence="4" id="KW-0106">Calcium</keyword>
<organism evidence="7 8">
    <name type="scientific">Abeliophyllum distichum</name>
    <dbReference type="NCBI Taxonomy" id="126358"/>
    <lineage>
        <taxon>Eukaryota</taxon>
        <taxon>Viridiplantae</taxon>
        <taxon>Streptophyta</taxon>
        <taxon>Embryophyta</taxon>
        <taxon>Tracheophyta</taxon>
        <taxon>Spermatophyta</taxon>
        <taxon>Magnoliopsida</taxon>
        <taxon>eudicotyledons</taxon>
        <taxon>Gunneridae</taxon>
        <taxon>Pentapetalae</taxon>
        <taxon>asterids</taxon>
        <taxon>lamiids</taxon>
        <taxon>Lamiales</taxon>
        <taxon>Oleaceae</taxon>
        <taxon>Forsythieae</taxon>
        <taxon>Abeliophyllum</taxon>
    </lineage>
</organism>
<name>A0ABD1VPX4_9LAMI</name>